<comment type="function">
    <text evidence="12">Catalyzes the condensation of para-aminobenzoate (pABA) with 6-hydroxymethyl-7,8-dihydropterin diphosphate (DHPt-PP) to form 7,8-dihydropteroate (H2Pte), the immediate precursor of folate derivatives.</text>
</comment>
<dbReference type="CDD" id="cd00739">
    <property type="entry name" value="DHPS"/>
    <property type="match status" value="1"/>
</dbReference>
<evidence type="ECO:0000256" key="10">
    <source>
        <dbReference type="ARBA" id="ARBA00022909"/>
    </source>
</evidence>
<keyword evidence="9 12" id="KW-0460">Magnesium</keyword>
<dbReference type="PANTHER" id="PTHR20941:SF1">
    <property type="entry name" value="FOLIC ACID SYNTHESIS PROTEIN FOL1"/>
    <property type="match status" value="1"/>
</dbReference>
<reference evidence="14 15" key="1">
    <citation type="submission" date="2013-10" db="EMBL/GenBank/DDBJ databases">
        <title>Salinisphaera orenii MK-B5 Genome Sequencing.</title>
        <authorList>
            <person name="Lai Q."/>
            <person name="Li C."/>
            <person name="Shao Z."/>
        </authorList>
    </citation>
    <scope>NUCLEOTIDE SEQUENCE [LARGE SCALE GENOMIC DNA]</scope>
    <source>
        <strain evidence="14 15">MK-B5</strain>
    </source>
</reference>
<gene>
    <name evidence="14" type="primary">folP</name>
    <name evidence="14" type="ORF">SAOR_06495</name>
</gene>
<feature type="domain" description="Pterin-binding" evidence="13">
    <location>
        <begin position="15"/>
        <end position="268"/>
    </location>
</feature>
<dbReference type="AlphaFoldDB" id="A0A423PS54"/>
<comment type="cofactor">
    <cofactor evidence="2 12">
        <name>Mg(2+)</name>
        <dbReference type="ChEBI" id="CHEBI:18420"/>
    </cofactor>
</comment>
<dbReference type="GO" id="GO:0046872">
    <property type="term" value="F:metal ion binding"/>
    <property type="evidence" value="ECO:0007669"/>
    <property type="project" value="UniProtKB-KW"/>
</dbReference>
<dbReference type="EC" id="2.5.1.15" evidence="5 12"/>
<keyword evidence="8 12" id="KW-0479">Metal-binding</keyword>
<evidence type="ECO:0000256" key="3">
    <source>
        <dbReference type="ARBA" id="ARBA00004763"/>
    </source>
</evidence>
<dbReference type="GO" id="GO:0046656">
    <property type="term" value="P:folic acid biosynthetic process"/>
    <property type="evidence" value="ECO:0007669"/>
    <property type="project" value="UniProtKB-KW"/>
</dbReference>
<protein>
    <recommendedName>
        <fullName evidence="6 12">Dihydropteroate synthase</fullName>
        <shortName evidence="12">DHPS</shortName>
        <ecNumber evidence="5 12">2.5.1.15</ecNumber>
    </recommendedName>
    <alternativeName>
        <fullName evidence="11 12">Dihydropteroate pyrophosphorylase</fullName>
    </alternativeName>
</protein>
<evidence type="ECO:0000256" key="12">
    <source>
        <dbReference type="RuleBase" id="RU361205"/>
    </source>
</evidence>
<evidence type="ECO:0000256" key="1">
    <source>
        <dbReference type="ARBA" id="ARBA00000012"/>
    </source>
</evidence>
<dbReference type="InterPro" id="IPR011005">
    <property type="entry name" value="Dihydropteroate_synth-like_sf"/>
</dbReference>
<comment type="pathway">
    <text evidence="3 12">Cofactor biosynthesis; tetrahydrofolate biosynthesis; 7,8-dihydrofolate from 2-amino-4-hydroxy-6-hydroxymethyl-7,8-dihydropteridine diphosphate and 4-aminobenzoate: step 1/2.</text>
</comment>
<dbReference type="InterPro" id="IPR045031">
    <property type="entry name" value="DHP_synth-like"/>
</dbReference>
<dbReference type="GO" id="GO:0046654">
    <property type="term" value="P:tetrahydrofolate biosynthetic process"/>
    <property type="evidence" value="ECO:0007669"/>
    <property type="project" value="UniProtKB-UniPathway"/>
</dbReference>
<evidence type="ECO:0000256" key="6">
    <source>
        <dbReference type="ARBA" id="ARBA00016919"/>
    </source>
</evidence>
<dbReference type="InterPro" id="IPR006390">
    <property type="entry name" value="DHP_synth_dom"/>
</dbReference>
<accession>A0A423PS54</accession>
<dbReference type="FunFam" id="3.20.20.20:FF:000006">
    <property type="entry name" value="Dihydropteroate synthase"/>
    <property type="match status" value="1"/>
</dbReference>
<dbReference type="RefSeq" id="WP_245965413.1">
    <property type="nucleotide sequence ID" value="NZ_AYKH01000010.1"/>
</dbReference>
<evidence type="ECO:0000256" key="9">
    <source>
        <dbReference type="ARBA" id="ARBA00022842"/>
    </source>
</evidence>
<dbReference type="NCBIfam" id="TIGR01496">
    <property type="entry name" value="DHPS"/>
    <property type="match status" value="1"/>
</dbReference>
<dbReference type="PANTHER" id="PTHR20941">
    <property type="entry name" value="FOLATE SYNTHESIS PROTEINS"/>
    <property type="match status" value="1"/>
</dbReference>
<dbReference type="GO" id="GO:0005829">
    <property type="term" value="C:cytosol"/>
    <property type="evidence" value="ECO:0007669"/>
    <property type="project" value="TreeGrafter"/>
</dbReference>
<evidence type="ECO:0000256" key="8">
    <source>
        <dbReference type="ARBA" id="ARBA00022723"/>
    </source>
</evidence>
<keyword evidence="10 12" id="KW-0289">Folate biosynthesis</keyword>
<dbReference type="PROSITE" id="PS50972">
    <property type="entry name" value="PTERIN_BINDING"/>
    <property type="match status" value="1"/>
</dbReference>
<dbReference type="Gene3D" id="3.20.20.20">
    <property type="entry name" value="Dihydropteroate synthase-like"/>
    <property type="match status" value="1"/>
</dbReference>
<evidence type="ECO:0000313" key="14">
    <source>
        <dbReference type="EMBL" id="ROO28351.1"/>
    </source>
</evidence>
<dbReference type="UniPathway" id="UPA00077">
    <property type="reaction ID" value="UER00156"/>
</dbReference>
<sequence length="283" mass="30069">MRLESAERSLDLRSPAVMGILNVTPDSFSDGGRYTDTSAAVERALAMVEEGARIVDVGGESTRPGAAPVEIRDELARVLPVIEGIRAHSEVFISIDTIKPEVMRAACEAGADLINDVMGLRAEGAVEALRDTGTAACLMHMQGEPRTMQRAPRYDDVVAEVSAFLHARVAACVDAGVPRARLCVDPGFGFGKTLEHNLALMRALACLAPEDTPLLIGVSRKSMFARLLGCDDMAARINGSVAAAFWAATQGARIIRTHDVRETHQVLTLAGALGADRPMPQAG</sequence>
<dbReference type="GO" id="GO:0004156">
    <property type="term" value="F:dihydropteroate synthase activity"/>
    <property type="evidence" value="ECO:0007669"/>
    <property type="project" value="UniProtKB-EC"/>
</dbReference>
<evidence type="ECO:0000256" key="7">
    <source>
        <dbReference type="ARBA" id="ARBA00022679"/>
    </source>
</evidence>
<evidence type="ECO:0000313" key="15">
    <source>
        <dbReference type="Proteomes" id="UP000283993"/>
    </source>
</evidence>
<comment type="similarity">
    <text evidence="4 12">Belongs to the DHPS family.</text>
</comment>
<name>A0A423PS54_9GAMM</name>
<keyword evidence="7 12" id="KW-0808">Transferase</keyword>
<evidence type="ECO:0000256" key="5">
    <source>
        <dbReference type="ARBA" id="ARBA00012458"/>
    </source>
</evidence>
<dbReference type="Pfam" id="PF00809">
    <property type="entry name" value="Pterin_bind"/>
    <property type="match status" value="1"/>
</dbReference>
<organism evidence="14 15">
    <name type="scientific">Salinisphaera orenii MK-B5</name>
    <dbReference type="NCBI Taxonomy" id="856730"/>
    <lineage>
        <taxon>Bacteria</taxon>
        <taxon>Pseudomonadati</taxon>
        <taxon>Pseudomonadota</taxon>
        <taxon>Gammaproteobacteria</taxon>
        <taxon>Salinisphaerales</taxon>
        <taxon>Salinisphaeraceae</taxon>
        <taxon>Salinisphaera</taxon>
    </lineage>
</organism>
<dbReference type="InterPro" id="IPR000489">
    <property type="entry name" value="Pterin-binding_dom"/>
</dbReference>
<proteinExistence type="inferred from homology"/>
<evidence type="ECO:0000259" key="13">
    <source>
        <dbReference type="PROSITE" id="PS50972"/>
    </source>
</evidence>
<evidence type="ECO:0000256" key="2">
    <source>
        <dbReference type="ARBA" id="ARBA00001946"/>
    </source>
</evidence>
<dbReference type="PROSITE" id="PS00793">
    <property type="entry name" value="DHPS_2"/>
    <property type="match status" value="1"/>
</dbReference>
<evidence type="ECO:0000256" key="4">
    <source>
        <dbReference type="ARBA" id="ARBA00009503"/>
    </source>
</evidence>
<dbReference type="SUPFAM" id="SSF51717">
    <property type="entry name" value="Dihydropteroate synthetase-like"/>
    <property type="match status" value="1"/>
</dbReference>
<dbReference type="Proteomes" id="UP000283993">
    <property type="component" value="Unassembled WGS sequence"/>
</dbReference>
<comment type="caution">
    <text evidence="14">The sequence shown here is derived from an EMBL/GenBank/DDBJ whole genome shotgun (WGS) entry which is preliminary data.</text>
</comment>
<evidence type="ECO:0000256" key="11">
    <source>
        <dbReference type="ARBA" id="ARBA00030193"/>
    </source>
</evidence>
<dbReference type="EMBL" id="AYKH01000010">
    <property type="protein sequence ID" value="ROO28351.1"/>
    <property type="molecule type" value="Genomic_DNA"/>
</dbReference>
<comment type="catalytic activity">
    <reaction evidence="1">
        <text>(7,8-dihydropterin-6-yl)methyl diphosphate + 4-aminobenzoate = 7,8-dihydropteroate + diphosphate</text>
        <dbReference type="Rhea" id="RHEA:19949"/>
        <dbReference type="ChEBI" id="CHEBI:17836"/>
        <dbReference type="ChEBI" id="CHEBI:17839"/>
        <dbReference type="ChEBI" id="CHEBI:33019"/>
        <dbReference type="ChEBI" id="CHEBI:72950"/>
        <dbReference type="EC" id="2.5.1.15"/>
    </reaction>
</comment>
<keyword evidence="15" id="KW-1185">Reference proteome</keyword>
<dbReference type="PROSITE" id="PS00792">
    <property type="entry name" value="DHPS_1"/>
    <property type="match status" value="1"/>
</dbReference>